<dbReference type="Gene3D" id="3.40.640.10">
    <property type="entry name" value="Type I PLP-dependent aspartate aminotransferase-like (Major domain)"/>
    <property type="match status" value="1"/>
</dbReference>
<keyword evidence="3" id="KW-0663">Pyridoxal phosphate</keyword>
<keyword evidence="8" id="KW-1185">Reference proteome</keyword>
<dbReference type="FunFam" id="3.40.640.10:FF:000030">
    <property type="entry name" value="Low-specificity L-threonine aldolase"/>
    <property type="match status" value="1"/>
</dbReference>
<evidence type="ECO:0000313" key="8">
    <source>
        <dbReference type="Proteomes" id="UP000254134"/>
    </source>
</evidence>
<evidence type="ECO:0000256" key="1">
    <source>
        <dbReference type="ARBA" id="ARBA00001933"/>
    </source>
</evidence>
<dbReference type="InterPro" id="IPR015424">
    <property type="entry name" value="PyrdxlP-dep_Trfase"/>
</dbReference>
<reference evidence="8" key="2">
    <citation type="journal article" date="2019" name="MicrobiologyOpen">
        <title>High-quality draft genome sequence of Gaiella occulta isolated from a 150 meter deep mineral water borehole and comparison with the genome sequences of other deep-branching lineages of the phylum Actinobacteria.</title>
        <authorList>
            <person name="Severino R."/>
            <person name="Froufe H.J.C."/>
            <person name="Barroso C."/>
            <person name="Albuquerque L."/>
            <person name="Lobo-da-Cunha A."/>
            <person name="da Costa M.S."/>
            <person name="Egas C."/>
        </authorList>
    </citation>
    <scope>NUCLEOTIDE SEQUENCE [LARGE SCALE GENOMIC DNA]</scope>
    <source>
        <strain evidence="8">F2-233</strain>
    </source>
</reference>
<dbReference type="PIRSF" id="PIRSF017617">
    <property type="entry name" value="Thr_aldolase"/>
    <property type="match status" value="1"/>
</dbReference>
<dbReference type="GO" id="GO:0006567">
    <property type="term" value="P:L-threonine catabolic process"/>
    <property type="evidence" value="ECO:0007669"/>
    <property type="project" value="TreeGrafter"/>
</dbReference>
<dbReference type="GO" id="GO:0006545">
    <property type="term" value="P:glycine biosynthetic process"/>
    <property type="evidence" value="ECO:0007669"/>
    <property type="project" value="TreeGrafter"/>
</dbReference>
<dbReference type="InterPro" id="IPR015421">
    <property type="entry name" value="PyrdxlP-dep_Trfase_major"/>
</dbReference>
<dbReference type="OrthoDB" id="9774495at2"/>
<dbReference type="Pfam" id="PF01212">
    <property type="entry name" value="Beta_elim_lyase"/>
    <property type="match status" value="1"/>
</dbReference>
<dbReference type="PANTHER" id="PTHR48097">
    <property type="entry name" value="L-THREONINE ALDOLASE-RELATED"/>
    <property type="match status" value="1"/>
</dbReference>
<evidence type="ECO:0000256" key="5">
    <source>
        <dbReference type="PIRSR" id="PIRSR017617-1"/>
    </source>
</evidence>
<dbReference type="SUPFAM" id="SSF53383">
    <property type="entry name" value="PLP-dependent transferases"/>
    <property type="match status" value="1"/>
</dbReference>
<protein>
    <submittedName>
        <fullName evidence="7">Threonine aldolase</fullName>
    </submittedName>
</protein>
<evidence type="ECO:0000313" key="7">
    <source>
        <dbReference type="EMBL" id="RDI75008.1"/>
    </source>
</evidence>
<dbReference type="InterPro" id="IPR001597">
    <property type="entry name" value="ArAA_b-elim_lyase/Thr_aldolase"/>
</dbReference>
<keyword evidence="4" id="KW-0456">Lyase</keyword>
<evidence type="ECO:0000256" key="3">
    <source>
        <dbReference type="ARBA" id="ARBA00022898"/>
    </source>
</evidence>
<comment type="caution">
    <text evidence="7">The sequence shown here is derived from an EMBL/GenBank/DDBJ whole genome shotgun (WGS) entry which is preliminary data.</text>
</comment>
<sequence>MQNARAVIDLRSDTVTRPTDAMRAAIAAAAVGDEQQREDPTVNLLQERAATLLGHERALFLPTATMANQIALRLHGRPGDVLVAEELSHVLVYEFGGAALHAGLVTVGLRGSYGRIRGEQVRSVAARSAYDVDQRPAVLALEDTHNSAGGTVWPLDELDDVVAAAREAGMAVHLDGARLLNAAVAQGLAPSEIARRCDTVTLCLSKGLGCPLGAVLAGSEALIERAWREKHLFGGAMRQAGIVAAAGLHALDHHVDRLADDNARARRLAEAWHAAGVPIDLESVQTNFVQIDLAPLGLGRDEALERVRAAGVALSATIHETRVRAVTHLDVDDDDVERAIACVPAALGARASR</sequence>
<gene>
    <name evidence="7" type="ORF">Gocc_0806</name>
</gene>
<evidence type="ECO:0000256" key="2">
    <source>
        <dbReference type="ARBA" id="ARBA00006966"/>
    </source>
</evidence>
<evidence type="ECO:0000259" key="6">
    <source>
        <dbReference type="Pfam" id="PF01212"/>
    </source>
</evidence>
<dbReference type="Gene3D" id="3.90.1150.10">
    <property type="entry name" value="Aspartate Aminotransferase, domain 1"/>
    <property type="match status" value="1"/>
</dbReference>
<reference evidence="7 8" key="1">
    <citation type="submission" date="2018-07" db="EMBL/GenBank/DDBJ databases">
        <title>High-quality-draft genome sequence of Gaiella occulta.</title>
        <authorList>
            <person name="Severino R."/>
            <person name="Froufe H.J.C."/>
            <person name="Rainey F.A."/>
            <person name="Barroso C."/>
            <person name="Albuquerque L."/>
            <person name="Lobo-Da-Cunha A."/>
            <person name="Da Costa M.S."/>
            <person name="Egas C."/>
        </authorList>
    </citation>
    <scope>NUCLEOTIDE SEQUENCE [LARGE SCALE GENOMIC DNA]</scope>
    <source>
        <strain evidence="7 8">F2-233</strain>
    </source>
</reference>
<accession>A0A7M2YYQ3</accession>
<comment type="similarity">
    <text evidence="2">Belongs to the threonine aldolase family.</text>
</comment>
<dbReference type="AlphaFoldDB" id="A0A7M2YYQ3"/>
<dbReference type="GO" id="GO:0005829">
    <property type="term" value="C:cytosol"/>
    <property type="evidence" value="ECO:0007669"/>
    <property type="project" value="TreeGrafter"/>
</dbReference>
<dbReference type="InterPro" id="IPR015422">
    <property type="entry name" value="PyrdxlP-dep_Trfase_small"/>
</dbReference>
<dbReference type="Proteomes" id="UP000254134">
    <property type="component" value="Unassembled WGS sequence"/>
</dbReference>
<dbReference type="PANTHER" id="PTHR48097:SF9">
    <property type="entry name" value="L-THREONINE ALDOLASE"/>
    <property type="match status" value="1"/>
</dbReference>
<feature type="modified residue" description="N6-(pyridoxal phosphate)lysine" evidence="5">
    <location>
        <position position="206"/>
    </location>
</feature>
<evidence type="ECO:0000256" key="4">
    <source>
        <dbReference type="ARBA" id="ARBA00023239"/>
    </source>
</evidence>
<comment type="cofactor">
    <cofactor evidence="1">
        <name>pyridoxal 5'-phosphate</name>
        <dbReference type="ChEBI" id="CHEBI:597326"/>
    </cofactor>
</comment>
<dbReference type="InterPro" id="IPR023603">
    <property type="entry name" value="Low_specificity_L-TA-like"/>
</dbReference>
<dbReference type="NCBIfam" id="NF041359">
    <property type="entry name" value="GntG_guanitoxin"/>
    <property type="match status" value="1"/>
</dbReference>
<proteinExistence type="inferred from homology"/>
<feature type="domain" description="Aromatic amino acid beta-eliminating lyase/threonine aldolase" evidence="6">
    <location>
        <begin position="9"/>
        <end position="292"/>
    </location>
</feature>
<name>A0A7M2YYQ3_9ACTN</name>
<dbReference type="GO" id="GO:0008732">
    <property type="term" value="F:L-allo-threonine aldolase activity"/>
    <property type="evidence" value="ECO:0007669"/>
    <property type="project" value="TreeGrafter"/>
</dbReference>
<dbReference type="EMBL" id="QQZY01000002">
    <property type="protein sequence ID" value="RDI75008.1"/>
    <property type="molecule type" value="Genomic_DNA"/>
</dbReference>
<organism evidence="7 8">
    <name type="scientific">Gaiella occulta</name>
    <dbReference type="NCBI Taxonomy" id="1002870"/>
    <lineage>
        <taxon>Bacteria</taxon>
        <taxon>Bacillati</taxon>
        <taxon>Actinomycetota</taxon>
        <taxon>Thermoleophilia</taxon>
        <taxon>Gaiellales</taxon>
        <taxon>Gaiellaceae</taxon>
        <taxon>Gaiella</taxon>
    </lineage>
</organism>